<name>A0AA88D6Y1_FICCA</name>
<sequence>MEISFISSLREDDKWAAIERLPTFSSARRGLLVEAREIGVENLGLVERKTALERLVKSAEKDNENVDFVLFLTNAIHKRAGLGIPKIELRFEHLNVEAEVYVRSRALRTILNFFVNIFEIYSCCKSLSFTGGSQIIFTFFQQERSNFKSFKMLVVSLDLKGPPSSGKTTLLKALAGRLDRDLKVSD</sequence>
<accession>A0AA88D6Y1</accession>
<reference evidence="1" key="1">
    <citation type="submission" date="2023-07" db="EMBL/GenBank/DDBJ databases">
        <title>draft genome sequence of fig (Ficus carica).</title>
        <authorList>
            <person name="Takahashi T."/>
            <person name="Nishimura K."/>
        </authorList>
    </citation>
    <scope>NUCLEOTIDE SEQUENCE</scope>
</reference>
<evidence type="ECO:0000313" key="1">
    <source>
        <dbReference type="EMBL" id="GMN45206.1"/>
    </source>
</evidence>
<dbReference type="PANTHER" id="PTHR48040:SF45">
    <property type="entry name" value="PLEIOTROPIC DRUG RESISTANCE PROTEIN 1-LIKE"/>
    <property type="match status" value="1"/>
</dbReference>
<keyword evidence="2" id="KW-1185">Reference proteome</keyword>
<dbReference type="PANTHER" id="PTHR48040">
    <property type="entry name" value="PLEIOTROPIC DRUG RESISTANCE PROTEIN 1-LIKE ISOFORM X1"/>
    <property type="match status" value="1"/>
</dbReference>
<proteinExistence type="predicted"/>
<dbReference type="EMBL" id="BTGU01000020">
    <property type="protein sequence ID" value="GMN45206.1"/>
    <property type="molecule type" value="Genomic_DNA"/>
</dbReference>
<evidence type="ECO:0000313" key="2">
    <source>
        <dbReference type="Proteomes" id="UP001187192"/>
    </source>
</evidence>
<dbReference type="InterPro" id="IPR027417">
    <property type="entry name" value="P-loop_NTPase"/>
</dbReference>
<dbReference type="SUPFAM" id="SSF52540">
    <property type="entry name" value="P-loop containing nucleoside triphosphate hydrolases"/>
    <property type="match status" value="1"/>
</dbReference>
<dbReference type="Proteomes" id="UP001187192">
    <property type="component" value="Unassembled WGS sequence"/>
</dbReference>
<dbReference type="AlphaFoldDB" id="A0AA88D6Y1"/>
<gene>
    <name evidence="1" type="ORF">TIFTF001_014387</name>
</gene>
<organism evidence="1 2">
    <name type="scientific">Ficus carica</name>
    <name type="common">Common fig</name>
    <dbReference type="NCBI Taxonomy" id="3494"/>
    <lineage>
        <taxon>Eukaryota</taxon>
        <taxon>Viridiplantae</taxon>
        <taxon>Streptophyta</taxon>
        <taxon>Embryophyta</taxon>
        <taxon>Tracheophyta</taxon>
        <taxon>Spermatophyta</taxon>
        <taxon>Magnoliopsida</taxon>
        <taxon>eudicotyledons</taxon>
        <taxon>Gunneridae</taxon>
        <taxon>Pentapetalae</taxon>
        <taxon>rosids</taxon>
        <taxon>fabids</taxon>
        <taxon>Rosales</taxon>
        <taxon>Moraceae</taxon>
        <taxon>Ficeae</taxon>
        <taxon>Ficus</taxon>
    </lineage>
</organism>
<protein>
    <submittedName>
        <fullName evidence="1">Uncharacterized protein</fullName>
    </submittedName>
</protein>
<comment type="caution">
    <text evidence="1">The sequence shown here is derived from an EMBL/GenBank/DDBJ whole genome shotgun (WGS) entry which is preliminary data.</text>
</comment>